<sequence>LDFILTPPIKLPCLLVYDILVARENEEGLTNNDGRRRHKVPLYPFTVYYAERTKHHCWRCKDVVFHCTDKAVCQQWVQTINDQLSLLRSRPKRLLVYINPFSGKQHGERIYEQKVAPLFSQSSISTDVIVTKHANHARDHLETEADVEKYDGVVCVGGDGIFSEIVHGLLSRTQRDCGVDQNKFGQELVPCELRIGIIPAGSTDCICYATTGTNDPVTSALHVIMGDSQAMDVCSVYHKNTFLRYSTSLLGYGFYGDVLRDSEEKRWMGPARYNFSGIKTFLSHQYYEGTVSFVPDKENLVFPRVKIGCRTHCHICEKSANRLSISRDRVYKMAKGKPDREASDGGTWRVIQGKFLAINAASISCACPRSPGGLSPSAHLADGTTDLILVHKASRLDFLRHLIRHTNEDDQFDLPFVEVHRVQQFRFEPKHSDGTSEPKLIESSRKEVFNQTSMTRPRYSTWTCDGEVLPEVAIQVSVHCQLVKLFARGVECGAQFDPFTLSVIDKFNGDWTELPCVIKRSTPGT</sequence>
<reference evidence="2 3" key="1">
    <citation type="submission" date="2024-06" db="EMBL/GenBank/DDBJ databases">
        <authorList>
            <person name="Pan Q."/>
            <person name="Wen M."/>
            <person name="Jouanno E."/>
            <person name="Zahm M."/>
            <person name="Klopp C."/>
            <person name="Cabau C."/>
            <person name="Louis A."/>
            <person name="Berthelot C."/>
            <person name="Parey E."/>
            <person name="Roest Crollius H."/>
            <person name="Montfort J."/>
            <person name="Robinson-Rechavi M."/>
            <person name="Bouchez O."/>
            <person name="Lampietro C."/>
            <person name="Lopez Roques C."/>
            <person name="Donnadieu C."/>
            <person name="Postlethwait J."/>
            <person name="Bobe J."/>
            <person name="Verreycken H."/>
            <person name="Guiguen Y."/>
        </authorList>
    </citation>
    <scope>NUCLEOTIDE SEQUENCE [LARGE SCALE GENOMIC DNA]</scope>
    <source>
        <strain evidence="2">Up_M1</strain>
        <tissue evidence="2">Testis</tissue>
    </source>
</reference>
<comment type="caution">
    <text evidence="2">The sequence shown here is derived from an EMBL/GenBank/DDBJ whole genome shotgun (WGS) entry which is preliminary data.</text>
</comment>
<dbReference type="PANTHER" id="PTHR12358">
    <property type="entry name" value="SPHINGOSINE KINASE"/>
    <property type="match status" value="1"/>
</dbReference>
<dbReference type="AlphaFoldDB" id="A0ABD0WGD2"/>
<proteinExistence type="predicted"/>
<dbReference type="InterPro" id="IPR057465">
    <property type="entry name" value="CERK_PH"/>
</dbReference>
<dbReference type="PANTHER" id="PTHR12358:SF25">
    <property type="entry name" value="CERAMIDE KINASE"/>
    <property type="match status" value="1"/>
</dbReference>
<dbReference type="InterPro" id="IPR016064">
    <property type="entry name" value="NAD/diacylglycerol_kinase_sf"/>
</dbReference>
<feature type="non-terminal residue" evidence="2">
    <location>
        <position position="1"/>
    </location>
</feature>
<dbReference type="Gene3D" id="2.60.200.40">
    <property type="match status" value="1"/>
</dbReference>
<dbReference type="InterPro" id="IPR001206">
    <property type="entry name" value="Diacylglycerol_kinase_cat_dom"/>
</dbReference>
<dbReference type="InterPro" id="IPR050187">
    <property type="entry name" value="Lipid_Phosphate_FormReg"/>
</dbReference>
<dbReference type="EMBL" id="JAGEUA010000011">
    <property type="protein sequence ID" value="KAL0962782.1"/>
    <property type="molecule type" value="Genomic_DNA"/>
</dbReference>
<evidence type="ECO:0000259" key="1">
    <source>
        <dbReference type="PROSITE" id="PS50146"/>
    </source>
</evidence>
<name>A0ABD0WGD2_UMBPY</name>
<feature type="domain" description="DAGKc" evidence="1">
    <location>
        <begin position="89"/>
        <end position="240"/>
    </location>
</feature>
<dbReference type="Pfam" id="PF19280">
    <property type="entry name" value="CERK_C"/>
    <property type="match status" value="1"/>
</dbReference>
<dbReference type="InterPro" id="IPR017438">
    <property type="entry name" value="ATP-NAD_kinase_N"/>
</dbReference>
<dbReference type="SUPFAM" id="SSF111331">
    <property type="entry name" value="NAD kinase/diacylglycerol kinase-like"/>
    <property type="match status" value="1"/>
</dbReference>
<dbReference type="SMART" id="SM00046">
    <property type="entry name" value="DAGKc"/>
    <property type="match status" value="1"/>
</dbReference>
<keyword evidence="3" id="KW-1185">Reference proteome</keyword>
<dbReference type="Gene3D" id="3.40.50.10330">
    <property type="entry name" value="Probable inorganic polyphosphate/atp-NAD kinase, domain 1"/>
    <property type="match status" value="1"/>
</dbReference>
<dbReference type="PROSITE" id="PS50146">
    <property type="entry name" value="DAGK"/>
    <property type="match status" value="1"/>
</dbReference>
<organism evidence="2 3">
    <name type="scientific">Umbra pygmaea</name>
    <name type="common">Eastern mudminnow</name>
    <dbReference type="NCBI Taxonomy" id="75934"/>
    <lineage>
        <taxon>Eukaryota</taxon>
        <taxon>Metazoa</taxon>
        <taxon>Chordata</taxon>
        <taxon>Craniata</taxon>
        <taxon>Vertebrata</taxon>
        <taxon>Euteleostomi</taxon>
        <taxon>Actinopterygii</taxon>
        <taxon>Neopterygii</taxon>
        <taxon>Teleostei</taxon>
        <taxon>Protacanthopterygii</taxon>
        <taxon>Esociformes</taxon>
        <taxon>Umbridae</taxon>
        <taxon>Umbra</taxon>
    </lineage>
</organism>
<evidence type="ECO:0000313" key="3">
    <source>
        <dbReference type="Proteomes" id="UP001557470"/>
    </source>
</evidence>
<protein>
    <recommendedName>
        <fullName evidence="1">DAGKc domain-containing protein</fullName>
    </recommendedName>
</protein>
<evidence type="ECO:0000313" key="2">
    <source>
        <dbReference type="EMBL" id="KAL0962782.1"/>
    </source>
</evidence>
<dbReference type="Pfam" id="PF00781">
    <property type="entry name" value="DAGK_cat"/>
    <property type="match status" value="1"/>
</dbReference>
<gene>
    <name evidence="2" type="ORF">UPYG_G00345370</name>
</gene>
<accession>A0ABD0WGD2</accession>
<dbReference type="InterPro" id="IPR045363">
    <property type="entry name" value="CERK_C"/>
</dbReference>
<dbReference type="Proteomes" id="UP001557470">
    <property type="component" value="Unassembled WGS sequence"/>
</dbReference>
<dbReference type="Pfam" id="PF25382">
    <property type="entry name" value="PH_CERK"/>
    <property type="match status" value="1"/>
</dbReference>